<feature type="chain" id="PRO_5007574763" description="Outer membrane protein beta-barrel domain-containing protein" evidence="1">
    <location>
        <begin position="22"/>
        <end position="287"/>
    </location>
</feature>
<reference evidence="2 3" key="1">
    <citation type="submission" date="2016-01" db="EMBL/GenBank/DDBJ databases">
        <title>Genome sequencing of Roseivirga echinicomitans KMM 6058.</title>
        <authorList>
            <person name="Selvaratnam C."/>
            <person name="Thevarajoo S."/>
            <person name="Goh K.M."/>
            <person name="Ee R."/>
            <person name="Chan K.-G."/>
            <person name="Chong C.S."/>
        </authorList>
    </citation>
    <scope>NUCLEOTIDE SEQUENCE [LARGE SCALE GENOMIC DNA]</scope>
    <source>
        <strain evidence="2 3">KMM 6058</strain>
    </source>
</reference>
<proteinExistence type="predicted"/>
<comment type="caution">
    <text evidence="2">The sequence shown here is derived from an EMBL/GenBank/DDBJ whole genome shotgun (WGS) entry which is preliminary data.</text>
</comment>
<gene>
    <name evidence="2" type="ORF">AWN68_04930</name>
</gene>
<dbReference type="EMBL" id="LRDB01000012">
    <property type="protein sequence ID" value="KYG78977.1"/>
    <property type="molecule type" value="Genomic_DNA"/>
</dbReference>
<evidence type="ECO:0000313" key="3">
    <source>
        <dbReference type="Proteomes" id="UP000075615"/>
    </source>
</evidence>
<keyword evidence="3" id="KW-1185">Reference proteome</keyword>
<accession>A0A150XJR7</accession>
<organism evidence="2 3">
    <name type="scientific">Roseivirga echinicomitans</name>
    <dbReference type="NCBI Taxonomy" id="296218"/>
    <lineage>
        <taxon>Bacteria</taxon>
        <taxon>Pseudomonadati</taxon>
        <taxon>Bacteroidota</taxon>
        <taxon>Cytophagia</taxon>
        <taxon>Cytophagales</taxon>
        <taxon>Roseivirgaceae</taxon>
        <taxon>Roseivirga</taxon>
    </lineage>
</organism>
<evidence type="ECO:0000313" key="2">
    <source>
        <dbReference type="EMBL" id="KYG78977.1"/>
    </source>
</evidence>
<dbReference type="OrthoDB" id="1525072at2"/>
<dbReference type="STRING" id="296218.AWN68_04930"/>
<evidence type="ECO:0000256" key="1">
    <source>
        <dbReference type="SAM" id="SignalP"/>
    </source>
</evidence>
<dbReference type="Proteomes" id="UP000075615">
    <property type="component" value="Unassembled WGS sequence"/>
</dbReference>
<dbReference type="RefSeq" id="WP_068415019.1">
    <property type="nucleotide sequence ID" value="NZ_LRDB01000012.1"/>
</dbReference>
<evidence type="ECO:0008006" key="4">
    <source>
        <dbReference type="Google" id="ProtNLM"/>
    </source>
</evidence>
<name>A0A150XJR7_9BACT</name>
<dbReference type="AlphaFoldDB" id="A0A150XJR7"/>
<keyword evidence="1" id="KW-0732">Signal</keyword>
<feature type="signal peptide" evidence="1">
    <location>
        <begin position="1"/>
        <end position="21"/>
    </location>
</feature>
<sequence length="287" mass="31184">MMKKVLAICILIGLSSHSVFGQGYEVLNDDPSKLIKGHVALEYLTVDAGMANVSGAYAWALGVNSYYPLLPSLGLEGSLRTPLLKIESSGGLALAAEAGVSKTLFSKTKLKEDLKVLMSFNQSRSGGFVTTRSSTLTMPGNIRTEMFVRGGGYYRNSSYEPDEVGFNTTISSITHTGGYVGIGISKGTFFQFKSEETQEKFALGSIFKFYADVLILPTNIKDPAYDDSNAIGWRLGVKWYNSPYSSESDFGRKKGFFGNMFAIGELGTRPYEGAVITASVGYIIKKF</sequence>
<protein>
    <recommendedName>
        <fullName evidence="4">Outer membrane protein beta-barrel domain-containing protein</fullName>
    </recommendedName>
</protein>